<dbReference type="Pfam" id="PF15335">
    <property type="entry name" value="CAAP1"/>
    <property type="match status" value="1"/>
</dbReference>
<dbReference type="OrthoDB" id="10064012at2759"/>
<dbReference type="EMBL" id="UYYG01000055">
    <property type="protein sequence ID" value="VDN52346.1"/>
    <property type="molecule type" value="Genomic_DNA"/>
</dbReference>
<dbReference type="GO" id="GO:0042981">
    <property type="term" value="P:regulation of apoptotic process"/>
    <property type="evidence" value="ECO:0007669"/>
    <property type="project" value="InterPro"/>
</dbReference>
<dbReference type="STRING" id="318479.A0A0N4UKL6"/>
<dbReference type="AlphaFoldDB" id="A0A0N4UKL6"/>
<dbReference type="InterPro" id="IPR038991">
    <property type="entry name" value="CAAP1"/>
</dbReference>
<proteinExistence type="predicted"/>
<feature type="region of interest" description="Disordered" evidence="1">
    <location>
        <begin position="167"/>
        <end position="220"/>
    </location>
</feature>
<feature type="compositionally biased region" description="Polar residues" evidence="1">
    <location>
        <begin position="174"/>
        <end position="184"/>
    </location>
</feature>
<dbReference type="PANTHER" id="PTHR14740">
    <property type="entry name" value="CASPASE ACTIVITY AND APOPTOSIS INHIBITOR 1"/>
    <property type="match status" value="1"/>
</dbReference>
<feature type="compositionally biased region" description="Polar residues" evidence="1">
    <location>
        <begin position="211"/>
        <end position="220"/>
    </location>
</feature>
<dbReference type="Proteomes" id="UP000274756">
    <property type="component" value="Unassembled WGS sequence"/>
</dbReference>
<name>A0A0N4UKL6_DRAME</name>
<protein>
    <submittedName>
        <fullName evidence="5">PABC domain-containing protein</fullName>
    </submittedName>
</protein>
<evidence type="ECO:0000313" key="4">
    <source>
        <dbReference type="Proteomes" id="UP000274756"/>
    </source>
</evidence>
<reference evidence="2 4" key="2">
    <citation type="submission" date="2018-11" db="EMBL/GenBank/DDBJ databases">
        <authorList>
            <consortium name="Pathogen Informatics"/>
        </authorList>
    </citation>
    <scope>NUCLEOTIDE SEQUENCE [LARGE SCALE GENOMIC DNA]</scope>
</reference>
<dbReference type="Proteomes" id="UP000038040">
    <property type="component" value="Unplaced"/>
</dbReference>
<keyword evidence="4" id="KW-1185">Reference proteome</keyword>
<evidence type="ECO:0000313" key="3">
    <source>
        <dbReference type="Proteomes" id="UP000038040"/>
    </source>
</evidence>
<feature type="region of interest" description="Disordered" evidence="1">
    <location>
        <begin position="31"/>
        <end position="63"/>
    </location>
</feature>
<evidence type="ECO:0000313" key="5">
    <source>
        <dbReference type="WBParaSite" id="DME_0000828901-mRNA-1"/>
    </source>
</evidence>
<organism evidence="3 5">
    <name type="scientific">Dracunculus medinensis</name>
    <name type="common">Guinea worm</name>
    <dbReference type="NCBI Taxonomy" id="318479"/>
    <lineage>
        <taxon>Eukaryota</taxon>
        <taxon>Metazoa</taxon>
        <taxon>Ecdysozoa</taxon>
        <taxon>Nematoda</taxon>
        <taxon>Chromadorea</taxon>
        <taxon>Rhabditida</taxon>
        <taxon>Spirurina</taxon>
        <taxon>Dracunculoidea</taxon>
        <taxon>Dracunculidae</taxon>
        <taxon>Dracunculus</taxon>
    </lineage>
</organism>
<gene>
    <name evidence="2" type="ORF">DME_LOCUS2319</name>
</gene>
<reference evidence="5" key="1">
    <citation type="submission" date="2017-02" db="UniProtKB">
        <authorList>
            <consortium name="WormBaseParasite"/>
        </authorList>
    </citation>
    <scope>IDENTIFICATION</scope>
</reference>
<sequence length="220" mass="24258">MNLLILECFIPFFTFAQNSIEQEILLAISKHSRKKHHSHKETRSRSHKKHSSSSSSGSSDLDVKHLPSSFRSSGANISDVKQSTSSVIELDKNEEICDLQSYINERSVLVRHVFASITRADLRKLLPGSLKNLEIKTLMTMCVDELEGMSNKRILAIIEGSDLLESSADEQDSGGLQESNNFAQSAHKGHHAEIAVADSTTSESFKKEGLPTNQTSCGES</sequence>
<dbReference type="WBParaSite" id="DME_0000828901-mRNA-1">
    <property type="protein sequence ID" value="DME_0000828901-mRNA-1"/>
    <property type="gene ID" value="DME_0000828901"/>
</dbReference>
<feature type="compositionally biased region" description="Basic residues" evidence="1">
    <location>
        <begin position="31"/>
        <end position="51"/>
    </location>
</feature>
<dbReference type="PANTHER" id="PTHR14740:SF3">
    <property type="entry name" value="CASPASE ACTIVITY AND APOPTOSIS INHIBITOR 1"/>
    <property type="match status" value="1"/>
</dbReference>
<evidence type="ECO:0000256" key="1">
    <source>
        <dbReference type="SAM" id="MobiDB-lite"/>
    </source>
</evidence>
<accession>A0A0N4UKL6</accession>
<evidence type="ECO:0000313" key="2">
    <source>
        <dbReference type="EMBL" id="VDN52346.1"/>
    </source>
</evidence>